<dbReference type="EC" id="5.2.1.8" evidence="4"/>
<feature type="chain" id="PRO_5041489306" description="Peptidyl-prolyl cis-trans isomerase" evidence="4">
    <location>
        <begin position="18"/>
        <end position="203"/>
    </location>
</feature>
<dbReference type="KEGG" id="msil:METEAL_39340"/>
<feature type="signal peptide" evidence="4">
    <location>
        <begin position="1"/>
        <end position="17"/>
    </location>
</feature>
<dbReference type="GO" id="GO:0006457">
    <property type="term" value="P:protein folding"/>
    <property type="evidence" value="ECO:0007669"/>
    <property type="project" value="InterPro"/>
</dbReference>
<comment type="similarity">
    <text evidence="1 4">Belongs to the cyclophilin-type PPIase family.</text>
</comment>
<proteinExistence type="inferred from homology"/>
<dbReference type="InterPro" id="IPR020892">
    <property type="entry name" value="Cyclophilin-type_PPIase_CS"/>
</dbReference>
<keyword evidence="4" id="KW-0732">Signal</keyword>
<accession>A0AA48GUS4</accession>
<keyword evidence="7" id="KW-1185">Reference proteome</keyword>
<comment type="catalytic activity">
    <reaction evidence="4">
        <text>[protein]-peptidylproline (omega=180) = [protein]-peptidylproline (omega=0)</text>
        <dbReference type="Rhea" id="RHEA:16237"/>
        <dbReference type="Rhea" id="RHEA-COMP:10747"/>
        <dbReference type="Rhea" id="RHEA-COMP:10748"/>
        <dbReference type="ChEBI" id="CHEBI:83833"/>
        <dbReference type="ChEBI" id="CHEBI:83834"/>
        <dbReference type="EC" id="5.2.1.8"/>
    </reaction>
</comment>
<dbReference type="InterPro" id="IPR044665">
    <property type="entry name" value="E_coli_cyclophilin_A-like"/>
</dbReference>
<name>A0AA48GUS4_9BACT</name>
<evidence type="ECO:0000256" key="3">
    <source>
        <dbReference type="ARBA" id="ARBA00023235"/>
    </source>
</evidence>
<dbReference type="Pfam" id="PF00160">
    <property type="entry name" value="Pro_isomerase"/>
    <property type="match status" value="1"/>
</dbReference>
<dbReference type="PRINTS" id="PR00153">
    <property type="entry name" value="CSAPPISMRASE"/>
</dbReference>
<dbReference type="GO" id="GO:0003755">
    <property type="term" value="F:peptidyl-prolyl cis-trans isomerase activity"/>
    <property type="evidence" value="ECO:0007669"/>
    <property type="project" value="UniProtKB-UniRule"/>
</dbReference>
<comment type="function">
    <text evidence="4">PPIases accelerate the folding of proteins. It catalyzes the cis-trans isomerization of proline imidic peptide bonds in oligopeptides.</text>
</comment>
<reference evidence="7" key="1">
    <citation type="journal article" date="2023" name="Int. J. Syst. Evol. Microbiol.">
        <title>Mesoterricola silvestris gen. nov., sp. nov., Mesoterricola sediminis sp. nov., Geothrix oryzae sp. nov., Geothrix edaphica sp. nov., Geothrix rubra sp. nov., and Geothrix limicola sp. nov., six novel members of Acidobacteriota isolated from soils.</title>
        <authorList>
            <person name="Itoh H."/>
            <person name="Sugisawa Y."/>
            <person name="Mise K."/>
            <person name="Xu Z."/>
            <person name="Kuniyasu M."/>
            <person name="Ushijima N."/>
            <person name="Kawano K."/>
            <person name="Kobayashi E."/>
            <person name="Shiratori Y."/>
            <person name="Masuda Y."/>
            <person name="Senoo K."/>
        </authorList>
    </citation>
    <scope>NUCLEOTIDE SEQUENCE [LARGE SCALE GENOMIC DNA]</scope>
    <source>
        <strain evidence="7">W79</strain>
    </source>
</reference>
<gene>
    <name evidence="6" type="primary">ppiA_3</name>
    <name evidence="6" type="ORF">METEAL_39340</name>
</gene>
<dbReference type="Gene3D" id="2.40.100.10">
    <property type="entry name" value="Cyclophilin-like"/>
    <property type="match status" value="1"/>
</dbReference>
<feature type="domain" description="PPIase cyclophilin-type" evidence="5">
    <location>
        <begin position="42"/>
        <end position="199"/>
    </location>
</feature>
<dbReference type="EMBL" id="AP027080">
    <property type="protein sequence ID" value="BDU74760.1"/>
    <property type="molecule type" value="Genomic_DNA"/>
</dbReference>
<keyword evidence="3 4" id="KW-0413">Isomerase</keyword>
<dbReference type="PROSITE" id="PS00170">
    <property type="entry name" value="CSA_PPIASE_1"/>
    <property type="match status" value="1"/>
</dbReference>
<evidence type="ECO:0000313" key="7">
    <source>
        <dbReference type="Proteomes" id="UP001238179"/>
    </source>
</evidence>
<dbReference type="PROSITE" id="PS50072">
    <property type="entry name" value="CSA_PPIASE_2"/>
    <property type="match status" value="1"/>
</dbReference>
<keyword evidence="2 4" id="KW-0697">Rotamase</keyword>
<dbReference type="InterPro" id="IPR002130">
    <property type="entry name" value="Cyclophilin-type_PPIase_dom"/>
</dbReference>
<dbReference type="PANTHER" id="PTHR43246">
    <property type="entry name" value="PEPTIDYL-PROLYL CIS-TRANS ISOMERASE CYP38, CHLOROPLASTIC"/>
    <property type="match status" value="1"/>
</dbReference>
<organism evidence="6 7">
    <name type="scientific">Mesoterricola silvestris</name>
    <dbReference type="NCBI Taxonomy" id="2927979"/>
    <lineage>
        <taxon>Bacteria</taxon>
        <taxon>Pseudomonadati</taxon>
        <taxon>Acidobacteriota</taxon>
        <taxon>Holophagae</taxon>
        <taxon>Holophagales</taxon>
        <taxon>Holophagaceae</taxon>
        <taxon>Mesoterricola</taxon>
    </lineage>
</organism>
<dbReference type="InterPro" id="IPR029000">
    <property type="entry name" value="Cyclophilin-like_dom_sf"/>
</dbReference>
<evidence type="ECO:0000256" key="4">
    <source>
        <dbReference type="RuleBase" id="RU363019"/>
    </source>
</evidence>
<dbReference type="Proteomes" id="UP001238179">
    <property type="component" value="Chromosome"/>
</dbReference>
<protein>
    <recommendedName>
        <fullName evidence="4">Peptidyl-prolyl cis-trans isomerase</fullName>
        <shortName evidence="4">PPIase</shortName>
        <ecNumber evidence="4">5.2.1.8</ecNumber>
    </recommendedName>
</protein>
<dbReference type="AlphaFoldDB" id="A0AA48GUS4"/>
<dbReference type="SUPFAM" id="SSF50891">
    <property type="entry name" value="Cyclophilin-like"/>
    <property type="match status" value="1"/>
</dbReference>
<evidence type="ECO:0000313" key="6">
    <source>
        <dbReference type="EMBL" id="BDU74760.1"/>
    </source>
</evidence>
<evidence type="ECO:0000256" key="2">
    <source>
        <dbReference type="ARBA" id="ARBA00023110"/>
    </source>
</evidence>
<sequence length="203" mass="21458">MKAALIAALLCVLPALAQTPAAPPAQEAPQARPRVQILTSYGPVVVELEPALAPKTVANFLRYVKEGHYAGTIFHRVIAGFMIQGGGMLPDLTEKPCHEPIPNEAAPAFQGGLRNTRGTIAMARTEDPGSAAAQFYINTADNAALDYKDPSAAGAGYCVFGRVVSGMEAVDKIEKVNTIMRKGMQNVPEYAVRIKSAEVVAAP</sequence>
<evidence type="ECO:0000256" key="1">
    <source>
        <dbReference type="ARBA" id="ARBA00007365"/>
    </source>
</evidence>
<evidence type="ECO:0000259" key="5">
    <source>
        <dbReference type="PROSITE" id="PS50072"/>
    </source>
</evidence>